<dbReference type="InterPro" id="IPR001082">
    <property type="entry name" value="Pilin"/>
</dbReference>
<evidence type="ECO:0000313" key="6">
    <source>
        <dbReference type="Proteomes" id="UP000199771"/>
    </source>
</evidence>
<accession>A0A1I2K2S9</accession>
<dbReference type="PANTHER" id="PTHR30093:SF34">
    <property type="entry name" value="PREPILIN PEPTIDASE-DEPENDENT PROTEIN D"/>
    <property type="match status" value="1"/>
</dbReference>
<dbReference type="NCBIfam" id="TIGR02532">
    <property type="entry name" value="IV_pilin_GFxxxE"/>
    <property type="match status" value="1"/>
</dbReference>
<sequence>MKPTRQPARGFTLIELMIVVAIIGILAAIAIPAYQDYTIRSQVAEGLSLASGAKAAVWDFMSNTGRTPATNASAGLPNAASITGNYVASVTVTNGVIEVAFGRKVNAKINGQTLQLSPRSEEGSIVWSCRGGTLAARYRPSSCR</sequence>
<organism evidence="5 6">
    <name type="scientific">Fontimonas thermophila</name>
    <dbReference type="NCBI Taxonomy" id="1076937"/>
    <lineage>
        <taxon>Bacteria</taxon>
        <taxon>Pseudomonadati</taxon>
        <taxon>Pseudomonadota</taxon>
        <taxon>Gammaproteobacteria</taxon>
        <taxon>Nevskiales</taxon>
        <taxon>Nevskiaceae</taxon>
        <taxon>Fontimonas</taxon>
    </lineage>
</organism>
<gene>
    <name evidence="5" type="ORF">SAMN04488120_1123</name>
</gene>
<name>A0A1I2K2S9_9GAMM</name>
<evidence type="ECO:0000256" key="1">
    <source>
        <dbReference type="ARBA" id="ARBA00005233"/>
    </source>
</evidence>
<protein>
    <submittedName>
        <fullName evidence="5">Type IV pilus assembly protein PilA</fullName>
    </submittedName>
</protein>
<dbReference type="STRING" id="1076937.SAMN04488120_1123"/>
<dbReference type="InterPro" id="IPR045584">
    <property type="entry name" value="Pilin-like"/>
</dbReference>
<dbReference type="Proteomes" id="UP000199771">
    <property type="component" value="Unassembled WGS sequence"/>
</dbReference>
<dbReference type="InterPro" id="IPR012902">
    <property type="entry name" value="N_methyl_site"/>
</dbReference>
<dbReference type="OrthoDB" id="5918848at2"/>
<dbReference type="Pfam" id="PF07963">
    <property type="entry name" value="N_methyl"/>
    <property type="match status" value="1"/>
</dbReference>
<evidence type="ECO:0000313" key="5">
    <source>
        <dbReference type="EMBL" id="SFF60669.1"/>
    </source>
</evidence>
<dbReference type="EMBL" id="FOOC01000012">
    <property type="protein sequence ID" value="SFF60669.1"/>
    <property type="molecule type" value="Genomic_DNA"/>
</dbReference>
<dbReference type="PANTHER" id="PTHR30093">
    <property type="entry name" value="GENERAL SECRETION PATHWAY PROTEIN G"/>
    <property type="match status" value="1"/>
</dbReference>
<reference evidence="5 6" key="1">
    <citation type="submission" date="2016-10" db="EMBL/GenBank/DDBJ databases">
        <authorList>
            <person name="de Groot N.N."/>
        </authorList>
    </citation>
    <scope>NUCLEOTIDE SEQUENCE [LARGE SCALE GENOMIC DNA]</scope>
    <source>
        <strain evidence="5 6">DSM 23609</strain>
    </source>
</reference>
<dbReference type="Gene3D" id="3.30.700.10">
    <property type="entry name" value="Glycoprotein, Type 4 Pilin"/>
    <property type="match status" value="1"/>
</dbReference>
<keyword evidence="4" id="KW-1133">Transmembrane helix</keyword>
<evidence type="ECO:0000256" key="3">
    <source>
        <dbReference type="RuleBase" id="RU000389"/>
    </source>
</evidence>
<dbReference type="AlphaFoldDB" id="A0A1I2K2S9"/>
<dbReference type="Pfam" id="PF00114">
    <property type="entry name" value="Pilin"/>
    <property type="match status" value="1"/>
</dbReference>
<dbReference type="RefSeq" id="WP_091534969.1">
    <property type="nucleotide sequence ID" value="NZ_FOOC01000012.1"/>
</dbReference>
<keyword evidence="3" id="KW-0281">Fimbrium</keyword>
<proteinExistence type="inferred from homology"/>
<dbReference type="GO" id="GO:0007155">
    <property type="term" value="P:cell adhesion"/>
    <property type="evidence" value="ECO:0007669"/>
    <property type="project" value="InterPro"/>
</dbReference>
<keyword evidence="4" id="KW-0472">Membrane</keyword>
<feature type="transmembrane region" description="Helical" evidence="4">
    <location>
        <begin position="12"/>
        <end position="34"/>
    </location>
</feature>
<keyword evidence="6" id="KW-1185">Reference proteome</keyword>
<dbReference type="PROSITE" id="PS00409">
    <property type="entry name" value="PROKAR_NTER_METHYL"/>
    <property type="match status" value="1"/>
</dbReference>
<comment type="similarity">
    <text evidence="1 3">Belongs to the N-Me-Phe pilin family.</text>
</comment>
<dbReference type="SUPFAM" id="SSF54523">
    <property type="entry name" value="Pili subunits"/>
    <property type="match status" value="1"/>
</dbReference>
<keyword evidence="2" id="KW-0488">Methylation</keyword>
<dbReference type="GO" id="GO:0043107">
    <property type="term" value="P:type IV pilus-dependent motility"/>
    <property type="evidence" value="ECO:0007669"/>
    <property type="project" value="TreeGrafter"/>
</dbReference>
<keyword evidence="4" id="KW-0812">Transmembrane</keyword>
<evidence type="ECO:0000256" key="4">
    <source>
        <dbReference type="SAM" id="Phobius"/>
    </source>
</evidence>
<evidence type="ECO:0000256" key="2">
    <source>
        <dbReference type="ARBA" id="ARBA00022481"/>
    </source>
</evidence>
<dbReference type="GO" id="GO:0044096">
    <property type="term" value="C:type IV pilus"/>
    <property type="evidence" value="ECO:0007669"/>
    <property type="project" value="TreeGrafter"/>
</dbReference>